<keyword evidence="3" id="KW-1185">Reference proteome</keyword>
<reference evidence="2" key="1">
    <citation type="submission" date="2021-01" db="EMBL/GenBank/DDBJ databases">
        <authorList>
            <consortium name="Genoscope - CEA"/>
            <person name="William W."/>
        </authorList>
    </citation>
    <scope>NUCLEOTIDE SEQUENCE</scope>
</reference>
<keyword evidence="1" id="KW-0812">Transmembrane</keyword>
<dbReference type="EMBL" id="CAJJDP010000106">
    <property type="protein sequence ID" value="CAD8194035.1"/>
    <property type="molecule type" value="Genomic_DNA"/>
</dbReference>
<keyword evidence="1" id="KW-1133">Transmembrane helix</keyword>
<feature type="transmembrane region" description="Helical" evidence="1">
    <location>
        <begin position="114"/>
        <end position="134"/>
    </location>
</feature>
<comment type="caution">
    <text evidence="2">The sequence shown here is derived from an EMBL/GenBank/DDBJ whole genome shotgun (WGS) entry which is preliminary data.</text>
</comment>
<keyword evidence="1" id="KW-0472">Membrane</keyword>
<evidence type="ECO:0000256" key="1">
    <source>
        <dbReference type="SAM" id="Phobius"/>
    </source>
</evidence>
<gene>
    <name evidence="2" type="ORF">POCTA_138.1.T1060018</name>
</gene>
<organism evidence="2 3">
    <name type="scientific">Paramecium octaurelia</name>
    <dbReference type="NCBI Taxonomy" id="43137"/>
    <lineage>
        <taxon>Eukaryota</taxon>
        <taxon>Sar</taxon>
        <taxon>Alveolata</taxon>
        <taxon>Ciliophora</taxon>
        <taxon>Intramacronucleata</taxon>
        <taxon>Oligohymenophorea</taxon>
        <taxon>Peniculida</taxon>
        <taxon>Parameciidae</taxon>
        <taxon>Paramecium</taxon>
    </lineage>
</organism>
<dbReference type="Proteomes" id="UP000683925">
    <property type="component" value="Unassembled WGS sequence"/>
</dbReference>
<evidence type="ECO:0000313" key="3">
    <source>
        <dbReference type="Proteomes" id="UP000683925"/>
    </source>
</evidence>
<proteinExistence type="predicted"/>
<protein>
    <recommendedName>
        <fullName evidence="4">Transmembrane protein</fullName>
    </recommendedName>
</protein>
<evidence type="ECO:0008006" key="4">
    <source>
        <dbReference type="Google" id="ProtNLM"/>
    </source>
</evidence>
<sequence length="145" mass="17075">MIKSYLLVKTMTPGITLFTNFSNCSSSEQVVQDLWQKLSLGEWQVGQTKWEFVQFQQIFIIILIRDIPVSQCQILDNRNQPYIKTIKKNQKSHIIIFINQNKISLIFKKPYTNFYLLVIYLQPDLIFLILLNQITTKNNESSTIQ</sequence>
<dbReference type="AlphaFoldDB" id="A0A8S1X0L1"/>
<evidence type="ECO:0000313" key="2">
    <source>
        <dbReference type="EMBL" id="CAD8194035.1"/>
    </source>
</evidence>
<accession>A0A8S1X0L1</accession>
<name>A0A8S1X0L1_PAROT</name>